<protein>
    <submittedName>
        <fullName evidence="2">Uncharacterized protein</fullName>
    </submittedName>
</protein>
<accession>A0A3A9YU80</accession>
<sequence>MSDTSRNRPDRHTDRPEGVTDPLLWGLALDVADAHQPDDDDTCHNLLCAGRAWPCEPWHRAQRALQMAQATSGGRSTDAPPEQARPGGWSAVAPTEAHRLRSAVPQGGRRGSAASAA</sequence>
<dbReference type="RefSeq" id="WP_120731904.1">
    <property type="nucleotide sequence ID" value="NZ_RBAK01000016.1"/>
</dbReference>
<dbReference type="OrthoDB" id="3295129at2"/>
<feature type="region of interest" description="Disordered" evidence="1">
    <location>
        <begin position="1"/>
        <end position="20"/>
    </location>
</feature>
<organism evidence="2 3">
    <name type="scientific">Micromonospora endolithica</name>
    <dbReference type="NCBI Taxonomy" id="230091"/>
    <lineage>
        <taxon>Bacteria</taxon>
        <taxon>Bacillati</taxon>
        <taxon>Actinomycetota</taxon>
        <taxon>Actinomycetes</taxon>
        <taxon>Micromonosporales</taxon>
        <taxon>Micromonosporaceae</taxon>
        <taxon>Micromonospora</taxon>
    </lineage>
</organism>
<dbReference type="Proteomes" id="UP000281726">
    <property type="component" value="Unassembled WGS sequence"/>
</dbReference>
<evidence type="ECO:0000313" key="3">
    <source>
        <dbReference type="Proteomes" id="UP000281726"/>
    </source>
</evidence>
<gene>
    <name evidence="2" type="ORF">D7223_28190</name>
</gene>
<comment type="caution">
    <text evidence="2">The sequence shown here is derived from an EMBL/GenBank/DDBJ whole genome shotgun (WGS) entry which is preliminary data.</text>
</comment>
<reference evidence="2 3" key="1">
    <citation type="journal article" date="2004" name="Syst. Appl. Microbiol.">
        <title>Cryptoendolithic actinomycetes from antarctic sandstone rock samples: Micromonospora endolithica sp. nov. and two isolates related to Micromonospora coerulea Jensen 1932.</title>
        <authorList>
            <person name="Hirsch P."/>
            <person name="Mevs U."/>
            <person name="Kroppenstedt R.M."/>
            <person name="Schumann P."/>
            <person name="Stackebrandt E."/>
        </authorList>
    </citation>
    <scope>NUCLEOTIDE SEQUENCE [LARGE SCALE GENOMIC DNA]</scope>
    <source>
        <strain evidence="2 3">JCM 12677</strain>
    </source>
</reference>
<name>A0A3A9YU80_9ACTN</name>
<dbReference type="AlphaFoldDB" id="A0A3A9YU80"/>
<feature type="compositionally biased region" description="Basic and acidic residues" evidence="1">
    <location>
        <begin position="1"/>
        <end position="18"/>
    </location>
</feature>
<proteinExistence type="predicted"/>
<feature type="region of interest" description="Disordered" evidence="1">
    <location>
        <begin position="64"/>
        <end position="117"/>
    </location>
</feature>
<dbReference type="EMBL" id="RBAK01000016">
    <property type="protein sequence ID" value="RKN39588.1"/>
    <property type="molecule type" value="Genomic_DNA"/>
</dbReference>
<keyword evidence="3" id="KW-1185">Reference proteome</keyword>
<evidence type="ECO:0000313" key="2">
    <source>
        <dbReference type="EMBL" id="RKN39588.1"/>
    </source>
</evidence>
<evidence type="ECO:0000256" key="1">
    <source>
        <dbReference type="SAM" id="MobiDB-lite"/>
    </source>
</evidence>